<dbReference type="Proteomes" id="UP000278609">
    <property type="component" value="Unassembled WGS sequence"/>
</dbReference>
<sequence>MDGGSSPVYDKNTLEFVTVAFEFCSWMESVGHDLPAFVDKATKLLPLLYLKATLLPETEADDDAEVSHFVTEETYHALRERLAALLGEYDTYLETFTSDMQYSDTPVAAFISENLSDLYQDLGNFVSLFRQGYEETMRLSLALCTENFRMYWGQSLLNALKALHAVRYNEDMYLTEEETV</sequence>
<evidence type="ECO:0000313" key="1">
    <source>
        <dbReference type="EMBL" id="RRD58888.1"/>
    </source>
</evidence>
<gene>
    <name evidence="1" type="ORF">EII40_11480</name>
</gene>
<name>A0A3P1XLF6_TANFO</name>
<comment type="caution">
    <text evidence="1">The sequence shown here is derived from an EMBL/GenBank/DDBJ whole genome shotgun (WGS) entry which is preliminary data.</text>
</comment>
<dbReference type="OrthoDB" id="1116917at2"/>
<dbReference type="InterPro" id="IPR032025">
    <property type="entry name" value="DUF5063"/>
</dbReference>
<accession>A0A3P1XLF6</accession>
<dbReference type="AlphaFoldDB" id="A0A3P1XLF6"/>
<reference evidence="1 2" key="1">
    <citation type="submission" date="2018-11" db="EMBL/GenBank/DDBJ databases">
        <title>Genomes From Bacteria Associated with the Canine Oral Cavity: a Test Case for Automated Genome-Based Taxonomic Assignment.</title>
        <authorList>
            <person name="Coil D.A."/>
            <person name="Jospin G."/>
            <person name="Darling A.E."/>
            <person name="Wallis C."/>
            <person name="Davis I.J."/>
            <person name="Harris S."/>
            <person name="Eisen J.A."/>
            <person name="Holcombe L.J."/>
            <person name="O'Flynn C."/>
        </authorList>
    </citation>
    <scope>NUCLEOTIDE SEQUENCE [LARGE SCALE GENOMIC DNA]</scope>
    <source>
        <strain evidence="1 2">OH2617_COT-023</strain>
    </source>
</reference>
<evidence type="ECO:0000313" key="2">
    <source>
        <dbReference type="Proteomes" id="UP000278609"/>
    </source>
</evidence>
<dbReference type="RefSeq" id="WP_124752382.1">
    <property type="nucleotide sequence ID" value="NZ_RQYS01000056.1"/>
</dbReference>
<organism evidence="1 2">
    <name type="scientific">Tannerella forsythia</name>
    <name type="common">Bacteroides forsythus</name>
    <dbReference type="NCBI Taxonomy" id="28112"/>
    <lineage>
        <taxon>Bacteria</taxon>
        <taxon>Pseudomonadati</taxon>
        <taxon>Bacteroidota</taxon>
        <taxon>Bacteroidia</taxon>
        <taxon>Bacteroidales</taxon>
        <taxon>Tannerellaceae</taxon>
        <taxon>Tannerella</taxon>
    </lineage>
</organism>
<protein>
    <submittedName>
        <fullName evidence="1">DUF5063 domain-containing protein</fullName>
    </submittedName>
</protein>
<dbReference type="Gene3D" id="1.20.120.1550">
    <property type="entry name" value="Protein of unknown function DUF5063"/>
    <property type="match status" value="1"/>
</dbReference>
<dbReference type="Pfam" id="PF16702">
    <property type="entry name" value="DUF5063"/>
    <property type="match status" value="1"/>
</dbReference>
<proteinExistence type="predicted"/>
<dbReference type="InterPro" id="IPR038312">
    <property type="entry name" value="DUF5063_sf"/>
</dbReference>
<dbReference type="EMBL" id="RQYS01000056">
    <property type="protein sequence ID" value="RRD58888.1"/>
    <property type="molecule type" value="Genomic_DNA"/>
</dbReference>